<dbReference type="Gene3D" id="2.30.30.140">
    <property type="match status" value="1"/>
</dbReference>
<dbReference type="InterPro" id="IPR035437">
    <property type="entry name" value="SNase_OB-fold_sf"/>
</dbReference>
<dbReference type="Gene3D" id="2.40.50.90">
    <property type="match status" value="1"/>
</dbReference>
<dbReference type="AlphaFoldDB" id="A0A9P0PUY0"/>
<dbReference type="SMART" id="SM00333">
    <property type="entry name" value="TUDOR"/>
    <property type="match status" value="1"/>
</dbReference>
<feature type="compositionally biased region" description="Low complexity" evidence="6">
    <location>
        <begin position="159"/>
        <end position="173"/>
    </location>
</feature>
<evidence type="ECO:0000259" key="7">
    <source>
        <dbReference type="PROSITE" id="PS50304"/>
    </source>
</evidence>
<dbReference type="InterPro" id="IPR025605">
    <property type="entry name" value="OST-HTH/LOTUS_dom"/>
</dbReference>
<keyword evidence="10" id="KW-1185">Reference proteome</keyword>
<evidence type="ECO:0000256" key="3">
    <source>
        <dbReference type="ARBA" id="ARBA00022737"/>
    </source>
</evidence>
<dbReference type="SUPFAM" id="SSF63748">
    <property type="entry name" value="Tudor/PWWP/MBT"/>
    <property type="match status" value="1"/>
</dbReference>
<organism evidence="9 10">
    <name type="scientific">Acanthoscelides obtectus</name>
    <name type="common">Bean weevil</name>
    <name type="synonym">Bruchus obtectus</name>
    <dbReference type="NCBI Taxonomy" id="200917"/>
    <lineage>
        <taxon>Eukaryota</taxon>
        <taxon>Metazoa</taxon>
        <taxon>Ecdysozoa</taxon>
        <taxon>Arthropoda</taxon>
        <taxon>Hexapoda</taxon>
        <taxon>Insecta</taxon>
        <taxon>Pterygota</taxon>
        <taxon>Neoptera</taxon>
        <taxon>Endopterygota</taxon>
        <taxon>Coleoptera</taxon>
        <taxon>Polyphaga</taxon>
        <taxon>Cucujiformia</taxon>
        <taxon>Chrysomeloidea</taxon>
        <taxon>Chrysomelidae</taxon>
        <taxon>Bruchinae</taxon>
        <taxon>Bruchini</taxon>
        <taxon>Acanthoscelides</taxon>
    </lineage>
</organism>
<dbReference type="EMBL" id="CAKOFQ010007314">
    <property type="protein sequence ID" value="CAH1998088.1"/>
    <property type="molecule type" value="Genomic_DNA"/>
</dbReference>
<sequence>MCEMEPNVKKHIISVLTSTTFTMTINQLSKDYRNMVGEEIPYYKLGYNSMESFLKSISDTVQVKGSGPMATVLPVVSEKSKHINELVTNQKITRKEAAHRQSFPIQQRKHLLYQKPVNTNPYKQPGTQPQRQKIFYPTRKSGASYQSYPEKPVQKPVDEPVQGPEQQPVQKPVLNTSTPENHERNSGCGKTKKLLFGRIPAEVRDILSNVPLPIRENLKFLIGQHENGIWCADLPKLYRSMFAKDINYEDFGYTSLSQLCISLPSVFHYCRPSDSDFKLYDSSKPLPPSAETKFTVASYTVESKNLNEGEICALPNIEWDDVQSFLPESVYKLGNAIPREFVPPETKEGDTIKVGVGEVFDLSKFWVYLDEGNLDNIVDDLQNFYVTNASRYLMPEGLIREGVYCAKVIYGEYHRAVIVDVLPEVKNSIKVLFIDYGTMTKVPIEGICFLHEKFAELPAQAIRCRLADICPPEESTPWSHDAIVTFRNMCRDRSIDAKVVRINRKEQILEVYLIDATDPSKPFCINTRLVELGLATYPDQIIQQSRVDSAFKPLVKYIHLFPTFLELEQGYAPSTQEMDILFNCGVPIHFCYPQYFSIDRTDEKQNIMEMIECYEKTLKRGAKSIYIDMSCGETKDLDLAVFGELQSEIADFIKDSEMNSKDAEDEGSEDISKMYKELEDLKRETAEKVQQNLALAEDIMRELDIIKCEAEEDGAGPLVCESEEIEEESSESTVNRPELTGSSKSLEDQEVSGKTKSTDSGLVRLSGVEENRRSVDEVHSIIGSKSTNPFLSDMHEESEEDGGPLVLNPNNPFLSYIIDKKGSRPSSNNGSESIVYESLVEQKWMDENKTVKIEQRWLSSDNGVESLVKSLSITNATDISQAPTATSATRRDCATQTSDNATGPPVLYQGTSMPPSLPYGGYPPPHHYGGYPPWSTASDCAPFDFYRYGPRYPAPGFSYPDNPPIQPWMMQMPWSSMKFRSQYNPGMGPAYHQQALYHPQGSYQQQ</sequence>
<feature type="domain" description="HTH OST-type" evidence="8">
    <location>
        <begin position="4"/>
        <end position="80"/>
    </location>
</feature>
<dbReference type="InterPro" id="IPR041966">
    <property type="entry name" value="LOTUS-like"/>
</dbReference>
<dbReference type="GO" id="GO:0005737">
    <property type="term" value="C:cytoplasm"/>
    <property type="evidence" value="ECO:0007669"/>
    <property type="project" value="UniProtKB-SubCell"/>
</dbReference>
<evidence type="ECO:0000313" key="9">
    <source>
        <dbReference type="EMBL" id="CAH1998088.1"/>
    </source>
</evidence>
<accession>A0A9P0PUY0</accession>
<feature type="region of interest" description="Disordered" evidence="6">
    <location>
        <begin position="140"/>
        <end position="189"/>
    </location>
</feature>
<feature type="region of interest" description="Disordered" evidence="6">
    <location>
        <begin position="881"/>
        <end position="912"/>
    </location>
</feature>
<dbReference type="CDD" id="cd08824">
    <property type="entry name" value="LOTUS"/>
    <property type="match status" value="1"/>
</dbReference>
<comment type="subcellular location">
    <subcellularLocation>
        <location evidence="1">Cytoplasm</location>
    </subcellularLocation>
</comment>
<keyword evidence="5" id="KW-0175">Coiled coil</keyword>
<feature type="coiled-coil region" evidence="5">
    <location>
        <begin position="664"/>
        <end position="691"/>
    </location>
</feature>
<dbReference type="PANTHER" id="PTHR22948:SF76">
    <property type="entry name" value="FI20010P1-RELATED"/>
    <property type="match status" value="1"/>
</dbReference>
<dbReference type="InterPro" id="IPR002999">
    <property type="entry name" value="Tudor"/>
</dbReference>
<dbReference type="Pfam" id="PF00567">
    <property type="entry name" value="TUDOR"/>
    <property type="match status" value="1"/>
</dbReference>
<dbReference type="Gene3D" id="3.30.420.610">
    <property type="entry name" value="LOTUS domain-like"/>
    <property type="match status" value="2"/>
</dbReference>
<protein>
    <submittedName>
        <fullName evidence="9">Uncharacterized protein</fullName>
    </submittedName>
</protein>
<reference evidence="9" key="1">
    <citation type="submission" date="2022-03" db="EMBL/GenBank/DDBJ databases">
        <authorList>
            <person name="Sayadi A."/>
        </authorList>
    </citation>
    <scope>NUCLEOTIDE SEQUENCE</scope>
</reference>
<gene>
    <name evidence="9" type="ORF">ACAOBT_LOCUS24138</name>
</gene>
<dbReference type="Pfam" id="PF12872">
    <property type="entry name" value="OST-HTH"/>
    <property type="match status" value="2"/>
</dbReference>
<dbReference type="GO" id="GO:0007283">
    <property type="term" value="P:spermatogenesis"/>
    <property type="evidence" value="ECO:0007669"/>
    <property type="project" value="UniProtKB-KW"/>
</dbReference>
<evidence type="ECO:0000256" key="6">
    <source>
        <dbReference type="SAM" id="MobiDB-lite"/>
    </source>
</evidence>
<dbReference type="SUPFAM" id="SSF50199">
    <property type="entry name" value="Staphylococcal nuclease"/>
    <property type="match status" value="1"/>
</dbReference>
<dbReference type="OrthoDB" id="341421at2759"/>
<feature type="domain" description="HTH OST-type" evidence="8">
    <location>
        <begin position="210"/>
        <end position="283"/>
    </location>
</feature>
<proteinExistence type="predicted"/>
<feature type="region of interest" description="Disordered" evidence="6">
    <location>
        <begin position="786"/>
        <end position="807"/>
    </location>
</feature>
<keyword evidence="3" id="KW-0677">Repeat</keyword>
<evidence type="ECO:0000256" key="5">
    <source>
        <dbReference type="SAM" id="Coils"/>
    </source>
</evidence>
<evidence type="ECO:0000256" key="1">
    <source>
        <dbReference type="ARBA" id="ARBA00004496"/>
    </source>
</evidence>
<keyword evidence="2" id="KW-0963">Cytoplasm</keyword>
<feature type="compositionally biased region" description="Acidic residues" evidence="6">
    <location>
        <begin position="721"/>
        <end position="730"/>
    </location>
</feature>
<keyword evidence="4" id="KW-0221">Differentiation</keyword>
<evidence type="ECO:0000259" key="8">
    <source>
        <dbReference type="PROSITE" id="PS51644"/>
    </source>
</evidence>
<evidence type="ECO:0000256" key="4">
    <source>
        <dbReference type="ARBA" id="ARBA00022871"/>
    </source>
</evidence>
<dbReference type="Proteomes" id="UP001152888">
    <property type="component" value="Unassembled WGS sequence"/>
</dbReference>
<feature type="region of interest" description="Disordered" evidence="6">
    <location>
        <begin position="721"/>
        <end position="761"/>
    </location>
</feature>
<name>A0A9P0PUY0_ACAOB</name>
<evidence type="ECO:0000313" key="10">
    <source>
        <dbReference type="Proteomes" id="UP001152888"/>
    </source>
</evidence>
<dbReference type="PROSITE" id="PS51644">
    <property type="entry name" value="HTH_OST"/>
    <property type="match status" value="2"/>
</dbReference>
<dbReference type="CDD" id="cd09972">
    <property type="entry name" value="LOTUS_TDRD_OSKAR"/>
    <property type="match status" value="1"/>
</dbReference>
<dbReference type="PROSITE" id="PS50304">
    <property type="entry name" value="TUDOR"/>
    <property type="match status" value="1"/>
</dbReference>
<dbReference type="InterPro" id="IPR050621">
    <property type="entry name" value="Tudor_domain_containing"/>
</dbReference>
<comment type="caution">
    <text evidence="9">The sequence shown here is derived from an EMBL/GenBank/DDBJ whole genome shotgun (WGS) entry which is preliminary data.</text>
</comment>
<evidence type="ECO:0000256" key="2">
    <source>
        <dbReference type="ARBA" id="ARBA00022490"/>
    </source>
</evidence>
<feature type="compositionally biased region" description="Polar residues" evidence="6">
    <location>
        <begin position="881"/>
        <end position="901"/>
    </location>
</feature>
<feature type="compositionally biased region" description="Basic and acidic residues" evidence="6">
    <location>
        <begin position="745"/>
        <end position="757"/>
    </location>
</feature>
<dbReference type="GO" id="GO:0030154">
    <property type="term" value="P:cell differentiation"/>
    <property type="evidence" value="ECO:0007669"/>
    <property type="project" value="UniProtKB-ARBA"/>
</dbReference>
<dbReference type="PANTHER" id="PTHR22948">
    <property type="entry name" value="TUDOR DOMAIN CONTAINING PROTEIN"/>
    <property type="match status" value="1"/>
</dbReference>
<feature type="domain" description="Tudor" evidence="7">
    <location>
        <begin position="398"/>
        <end position="457"/>
    </location>
</feature>
<keyword evidence="4" id="KW-0744">Spermatogenesis</keyword>